<evidence type="ECO:0000313" key="3">
    <source>
        <dbReference type="Proteomes" id="UP001224775"/>
    </source>
</evidence>
<dbReference type="EMBL" id="JATAAI010000002">
    <property type="protein sequence ID" value="KAK1747645.1"/>
    <property type="molecule type" value="Genomic_DNA"/>
</dbReference>
<name>A0AAD9DJ59_9STRA</name>
<dbReference type="AlphaFoldDB" id="A0AAD9DJ59"/>
<evidence type="ECO:0000313" key="2">
    <source>
        <dbReference type="EMBL" id="KAK1747645.1"/>
    </source>
</evidence>
<feature type="region of interest" description="Disordered" evidence="1">
    <location>
        <begin position="171"/>
        <end position="217"/>
    </location>
</feature>
<protein>
    <submittedName>
        <fullName evidence="2">Uncharacterized protein</fullName>
    </submittedName>
</protein>
<sequence>MSRQDGTTEEEADALALHFAAAQQQAAQQAAAPFGMMPHGMPGMPPMMGMMPPNFFAMNQGMSMNPSVAAMMAQSQRQHQAQQQAAAFSHAAAFGGLQPHNNMMVPPTLAQNLANSKQPPPGVKPRLVHDAASAPRPVEAPPPKRGPGRPVGSGRNRMKQHLESMKESLLIQGGEPSGGKDPQTGYPYFSDSPTVASQDSSDMSVSNNMNHPGSSSVTALPAVTAQVIFGSGRPEMPPPKWYASSMPLGTADDKFYLSELQCLLREDFVEVFGTTEMEIDLPHQGRNKPIALGQVGLRCKYCNDLPACVRANHAIIYPTYMSGIYNAVQQMYRMHFTRCESIPAEVKSKVETLETFHMSNRGGRKQYWTDSAKRMGMCDTQFGIHFERDPSLPLPPYVATSNHDEEDKEESRPVKEEPEYYPLVLPEDKDLITDYLYLAMEQMQPCNLMDADRVGCYKGRKTGFPGLACRHCVGQAGCGRYFPASEASLSQTTTSQTIVNHVRNCRRCPIDIREQLEFMKMSKAVIKKSDKPKHGGRKVFFRRLWCRIQRIPIIEEEEFPEEPSKKEMKIPRKRKNSDTSTSEAKKSKIDAPESTELNDSSKGALARTEGTKKKKNGRKYAFIGKALLAKGDDTHWLSQAEVYIRQELVEVFTATKEDKYDFGEPEVGQVGVRCVHCAKNRPKDQRVKGHVYYPSSVNTIQQCVKDLQSRHLAICGAIPDNCRERLRSLKGYGSKPEGDSVQYWIDSAKELGLQDSPDVVGVTFYRNPAEKSPADCLAIEKSERIPSGSFIMRAEDRTSVTDSMALLLKQFRPCRFRQVIGEAQGVEIERLDHQAYSACIVPRSVTSP</sequence>
<reference evidence="2" key="1">
    <citation type="submission" date="2023-06" db="EMBL/GenBank/DDBJ databases">
        <title>Survivors Of The Sea: Transcriptome response of Skeletonema marinoi to long-term dormancy.</title>
        <authorList>
            <person name="Pinder M.I.M."/>
            <person name="Kourtchenko O."/>
            <person name="Robertson E.K."/>
            <person name="Larsson T."/>
            <person name="Maumus F."/>
            <person name="Osuna-Cruz C.M."/>
            <person name="Vancaester E."/>
            <person name="Stenow R."/>
            <person name="Vandepoele K."/>
            <person name="Ploug H."/>
            <person name="Bruchert V."/>
            <person name="Godhe A."/>
            <person name="Topel M."/>
        </authorList>
    </citation>
    <scope>NUCLEOTIDE SEQUENCE</scope>
    <source>
        <strain evidence="2">R05AC</strain>
    </source>
</reference>
<keyword evidence="3" id="KW-1185">Reference proteome</keyword>
<proteinExistence type="predicted"/>
<dbReference type="Proteomes" id="UP001224775">
    <property type="component" value="Unassembled WGS sequence"/>
</dbReference>
<organism evidence="2 3">
    <name type="scientific">Skeletonema marinoi</name>
    <dbReference type="NCBI Taxonomy" id="267567"/>
    <lineage>
        <taxon>Eukaryota</taxon>
        <taxon>Sar</taxon>
        <taxon>Stramenopiles</taxon>
        <taxon>Ochrophyta</taxon>
        <taxon>Bacillariophyta</taxon>
        <taxon>Coscinodiscophyceae</taxon>
        <taxon>Thalassiosirophycidae</taxon>
        <taxon>Thalassiosirales</taxon>
        <taxon>Skeletonemataceae</taxon>
        <taxon>Skeletonema</taxon>
        <taxon>Skeletonema marinoi-dohrnii complex</taxon>
    </lineage>
</organism>
<feature type="compositionally biased region" description="Basic and acidic residues" evidence="1">
    <location>
        <begin position="402"/>
        <end position="417"/>
    </location>
</feature>
<feature type="region of interest" description="Disordered" evidence="1">
    <location>
        <begin position="559"/>
        <end position="611"/>
    </location>
</feature>
<evidence type="ECO:0000256" key="1">
    <source>
        <dbReference type="SAM" id="MobiDB-lite"/>
    </source>
</evidence>
<comment type="caution">
    <text evidence="2">The sequence shown here is derived from an EMBL/GenBank/DDBJ whole genome shotgun (WGS) entry which is preliminary data.</text>
</comment>
<gene>
    <name evidence="2" type="ORF">QTG54_001608</name>
</gene>
<feature type="region of interest" description="Disordered" evidence="1">
    <location>
        <begin position="111"/>
        <end position="158"/>
    </location>
</feature>
<feature type="region of interest" description="Disordered" evidence="1">
    <location>
        <begin position="395"/>
        <end position="417"/>
    </location>
</feature>
<accession>A0AAD9DJ59</accession>
<feature type="compositionally biased region" description="Low complexity" evidence="1">
    <location>
        <begin position="197"/>
        <end position="210"/>
    </location>
</feature>